<keyword evidence="1" id="KW-0812">Transmembrane</keyword>
<protein>
    <recommendedName>
        <fullName evidence="4">DUF4013 domain-containing protein</fullName>
    </recommendedName>
</protein>
<accession>A0ABT1SAH8</accession>
<keyword evidence="3" id="KW-1185">Reference proteome</keyword>
<feature type="transmembrane region" description="Helical" evidence="1">
    <location>
        <begin position="86"/>
        <end position="108"/>
    </location>
</feature>
<evidence type="ECO:0000256" key="1">
    <source>
        <dbReference type="SAM" id="Phobius"/>
    </source>
</evidence>
<sequence length="189" mass="21716">MYEKAFKKLFWGYIFIFINLRISGVDILPDSIGYIIILQGIKMLLPNSEHFTMAMKYNYPLIVLSLFSIYQNNIRDGYFTLPQSSLIGTIVGIASAVLSLLLMYNLLVGIKEMCRKNNIIDLSNMADELWNYYWKVLLAVFLGIPIALIPVIGLIYLIVVIIIAIVVNIKILKLFWDISERFNIDKVIN</sequence>
<keyword evidence="1" id="KW-1133">Transmembrane helix</keyword>
<evidence type="ECO:0000313" key="3">
    <source>
        <dbReference type="Proteomes" id="UP001524478"/>
    </source>
</evidence>
<feature type="transmembrane region" description="Helical" evidence="1">
    <location>
        <begin position="12"/>
        <end position="37"/>
    </location>
</feature>
<reference evidence="2 3" key="1">
    <citation type="submission" date="2022-06" db="EMBL/GenBank/DDBJ databases">
        <title>Isolation of gut microbiota from human fecal samples.</title>
        <authorList>
            <person name="Pamer E.G."/>
            <person name="Barat B."/>
            <person name="Waligurski E."/>
            <person name="Medina S."/>
            <person name="Paddock L."/>
            <person name="Mostad J."/>
        </authorList>
    </citation>
    <scope>NUCLEOTIDE SEQUENCE [LARGE SCALE GENOMIC DNA]</scope>
    <source>
        <strain evidence="2 3">DFI.7.95</strain>
    </source>
</reference>
<feature type="transmembrane region" description="Helical" evidence="1">
    <location>
        <begin position="154"/>
        <end position="176"/>
    </location>
</feature>
<comment type="caution">
    <text evidence="2">The sequence shown here is derived from an EMBL/GenBank/DDBJ whole genome shotgun (WGS) entry which is preliminary data.</text>
</comment>
<dbReference type="Proteomes" id="UP001524478">
    <property type="component" value="Unassembled WGS sequence"/>
</dbReference>
<proteinExistence type="predicted"/>
<dbReference type="EMBL" id="JANGAC010000007">
    <property type="protein sequence ID" value="MCQ4923487.1"/>
    <property type="molecule type" value="Genomic_DNA"/>
</dbReference>
<organism evidence="2 3">
    <name type="scientific">Tissierella carlieri</name>
    <dbReference type="NCBI Taxonomy" id="689904"/>
    <lineage>
        <taxon>Bacteria</taxon>
        <taxon>Bacillati</taxon>
        <taxon>Bacillota</taxon>
        <taxon>Tissierellia</taxon>
        <taxon>Tissierellales</taxon>
        <taxon>Tissierellaceae</taxon>
        <taxon>Tissierella</taxon>
    </lineage>
</organism>
<dbReference type="RefSeq" id="WP_216561907.1">
    <property type="nucleotide sequence ID" value="NZ_JAHLOH010000049.1"/>
</dbReference>
<keyword evidence="1" id="KW-0472">Membrane</keyword>
<feature type="transmembrane region" description="Helical" evidence="1">
    <location>
        <begin position="129"/>
        <end position="148"/>
    </location>
</feature>
<evidence type="ECO:0000313" key="2">
    <source>
        <dbReference type="EMBL" id="MCQ4923487.1"/>
    </source>
</evidence>
<evidence type="ECO:0008006" key="4">
    <source>
        <dbReference type="Google" id="ProtNLM"/>
    </source>
</evidence>
<gene>
    <name evidence="2" type="ORF">NE686_10345</name>
</gene>
<name>A0ABT1SAH8_9FIRM</name>